<feature type="transmembrane region" description="Helical" evidence="6">
    <location>
        <begin position="122"/>
        <end position="143"/>
    </location>
</feature>
<keyword evidence="4 6" id="KW-1133">Transmembrane helix</keyword>
<keyword evidence="5 6" id="KW-0472">Membrane</keyword>
<keyword evidence="2" id="KW-1003">Cell membrane</keyword>
<evidence type="ECO:0000256" key="5">
    <source>
        <dbReference type="ARBA" id="ARBA00023136"/>
    </source>
</evidence>
<dbReference type="EMBL" id="JAMQJY010000001">
    <property type="protein sequence ID" value="MCM2674892.1"/>
    <property type="molecule type" value="Genomic_DNA"/>
</dbReference>
<sequence length="229" mass="25888">MSIFKFALKRSFQSKTNLLFLIVLPVLLIFLPSEPDSWISLPYGFHYFGVVLLFVSVRLAVILLEDRQQGIIKRIAMAPVSNLSYLTQNVLAFSLILLLPILLLISGGIFYGHELYHTGRLFLLYVCFAFAALSMSLAWVSIYRNKETSFLVFMVIVVLMTLVSGIMLPIEIMPDNIEKVAYSLPTYWYNKGLTAIVSQASLPEFLLPLVILLAFSLLFLLIGSKRKIV</sequence>
<comment type="subcellular location">
    <subcellularLocation>
        <location evidence="1">Cell membrane</location>
        <topology evidence="1">Multi-pass membrane protein</topology>
    </subcellularLocation>
</comment>
<accession>A0ABT0XI51</accession>
<keyword evidence="3 6" id="KW-0812">Transmembrane</keyword>
<feature type="transmembrane region" description="Helical" evidence="6">
    <location>
        <begin position="205"/>
        <end position="223"/>
    </location>
</feature>
<evidence type="ECO:0000259" key="7">
    <source>
        <dbReference type="Pfam" id="PF12698"/>
    </source>
</evidence>
<evidence type="ECO:0000256" key="2">
    <source>
        <dbReference type="ARBA" id="ARBA00022475"/>
    </source>
</evidence>
<reference evidence="8" key="1">
    <citation type="submission" date="2022-06" db="EMBL/GenBank/DDBJ databases">
        <title>Alkalicoccobacillus porphyridii sp. nov., isolated from a marine red alga, Porphyridium purpureum and reclassification of Shouchella plakortidis and Shouchella gibsonii as Alkalicoccobacillus plakortidis comb. nov. and Alkalicoccobacillus gibsonii comb. nov.</title>
        <authorList>
            <person name="Kim K.H."/>
            <person name="Lee J.K."/>
            <person name="Han D.M."/>
            <person name="Baek J.H."/>
            <person name="Jeon C.O."/>
        </authorList>
    </citation>
    <scope>NUCLEOTIDE SEQUENCE</scope>
    <source>
        <strain evidence="8">DSM 19153</strain>
    </source>
</reference>
<keyword evidence="9" id="KW-1185">Reference proteome</keyword>
<evidence type="ECO:0000256" key="4">
    <source>
        <dbReference type="ARBA" id="ARBA00022989"/>
    </source>
</evidence>
<dbReference type="PANTHER" id="PTHR30294">
    <property type="entry name" value="MEMBRANE COMPONENT OF ABC TRANSPORTER YHHJ-RELATED"/>
    <property type="match status" value="1"/>
</dbReference>
<gene>
    <name evidence="8" type="ORF">NDM98_04840</name>
</gene>
<protein>
    <submittedName>
        <fullName evidence="8">ABC transporter permease</fullName>
    </submittedName>
</protein>
<dbReference type="Pfam" id="PF12698">
    <property type="entry name" value="ABC2_membrane_3"/>
    <property type="match status" value="1"/>
</dbReference>
<feature type="transmembrane region" description="Helical" evidence="6">
    <location>
        <begin position="45"/>
        <end position="64"/>
    </location>
</feature>
<feature type="transmembrane region" description="Helical" evidence="6">
    <location>
        <begin position="150"/>
        <end position="170"/>
    </location>
</feature>
<evidence type="ECO:0000256" key="6">
    <source>
        <dbReference type="SAM" id="Phobius"/>
    </source>
</evidence>
<organism evidence="8 9">
    <name type="scientific">Alkalicoccobacillus plakortidis</name>
    <dbReference type="NCBI Taxonomy" id="444060"/>
    <lineage>
        <taxon>Bacteria</taxon>
        <taxon>Bacillati</taxon>
        <taxon>Bacillota</taxon>
        <taxon>Bacilli</taxon>
        <taxon>Bacillales</taxon>
        <taxon>Bacillaceae</taxon>
        <taxon>Alkalicoccobacillus</taxon>
    </lineage>
</organism>
<feature type="transmembrane region" description="Helical" evidence="6">
    <location>
        <begin position="85"/>
        <end position="110"/>
    </location>
</feature>
<proteinExistence type="predicted"/>
<dbReference type="Proteomes" id="UP001203665">
    <property type="component" value="Unassembled WGS sequence"/>
</dbReference>
<evidence type="ECO:0000256" key="1">
    <source>
        <dbReference type="ARBA" id="ARBA00004651"/>
    </source>
</evidence>
<dbReference type="InterPro" id="IPR013525">
    <property type="entry name" value="ABC2_TM"/>
</dbReference>
<dbReference type="InterPro" id="IPR051449">
    <property type="entry name" value="ABC-2_transporter_component"/>
</dbReference>
<name>A0ABT0XI51_9BACI</name>
<comment type="caution">
    <text evidence="8">The sequence shown here is derived from an EMBL/GenBank/DDBJ whole genome shotgun (WGS) entry which is preliminary data.</text>
</comment>
<dbReference type="PANTHER" id="PTHR30294:SF38">
    <property type="entry name" value="TRANSPORT PERMEASE PROTEIN"/>
    <property type="match status" value="1"/>
</dbReference>
<evidence type="ECO:0000313" key="9">
    <source>
        <dbReference type="Proteomes" id="UP001203665"/>
    </source>
</evidence>
<evidence type="ECO:0000313" key="8">
    <source>
        <dbReference type="EMBL" id="MCM2674892.1"/>
    </source>
</evidence>
<dbReference type="RefSeq" id="WP_251605018.1">
    <property type="nucleotide sequence ID" value="NZ_JAMQJY010000001.1"/>
</dbReference>
<feature type="domain" description="ABC-2 type transporter transmembrane" evidence="7">
    <location>
        <begin position="47"/>
        <end position="224"/>
    </location>
</feature>
<evidence type="ECO:0000256" key="3">
    <source>
        <dbReference type="ARBA" id="ARBA00022692"/>
    </source>
</evidence>